<evidence type="ECO:0000256" key="1">
    <source>
        <dbReference type="SAM" id="MobiDB-lite"/>
    </source>
</evidence>
<accession>U7PVC6</accession>
<reference evidence="3" key="1">
    <citation type="journal article" date="2014" name="Genome Announc.">
        <title>Genome sequence of the pathogenic fungus Sporothrix schenckii (ATCC 58251).</title>
        <authorList>
            <person name="Cuomo C.A."/>
            <person name="Rodriguez-Del Valle N."/>
            <person name="Perez-Sanchez L."/>
            <person name="Abouelleil A."/>
            <person name="Goldberg J."/>
            <person name="Young S."/>
            <person name="Zeng Q."/>
            <person name="Birren B.W."/>
        </authorList>
    </citation>
    <scope>NUCLEOTIDE SEQUENCE [LARGE SCALE GENOMIC DNA]</scope>
    <source>
        <strain evidence="3">ATCC 58251 / de Perez 2211183</strain>
    </source>
</reference>
<feature type="compositionally biased region" description="Low complexity" evidence="1">
    <location>
        <begin position="111"/>
        <end position="132"/>
    </location>
</feature>
<feature type="compositionally biased region" description="Polar residues" evidence="1">
    <location>
        <begin position="40"/>
        <end position="53"/>
    </location>
</feature>
<sequence>MLATSQKLLHRARSLRRLHNHSNPHSSDDETLPQMPPSPTQISSPRLFSTSASVEPMTVPMTVSRPIPMPMPPTQRPRTSGHGGIPIAEVDHPHDDHIHYRQASTCSHASRASSSWSSNASTTSSTTSSRNAGLEWDSLRLHPVPCMPMPMPMPMPVVNASPQYYDAGRSFYYEEDADALAATTRGPHGFDFGFDASAPRPSTASRRRAVRQTIADIHLASSAADDEGFEVQGLSAPPPRHHRLRAHQSEANLQQTMRDLQLLGDSGVLDRPSTPPMPALPTSEPASPVTPRTHTAESESERYFKRGNWKRRGIVFSAFDD</sequence>
<name>U7PVC6_SPOS1</name>
<feature type="region of interest" description="Disordered" evidence="1">
    <location>
        <begin position="265"/>
        <end position="304"/>
    </location>
</feature>
<dbReference type="OrthoDB" id="5226162at2759"/>
<dbReference type="EMBL" id="KI440845">
    <property type="protein sequence ID" value="ERS99547.1"/>
    <property type="molecule type" value="Genomic_DNA"/>
</dbReference>
<feature type="compositionally biased region" description="Basic and acidic residues" evidence="1">
    <location>
        <begin position="294"/>
        <end position="304"/>
    </location>
</feature>
<dbReference type="HOGENOM" id="CLU_1046033_0_0_1"/>
<organism evidence="2 3">
    <name type="scientific">Sporothrix schenckii (strain ATCC 58251 / de Perez 2211183)</name>
    <name type="common">Rose-picker's disease fungus</name>
    <dbReference type="NCBI Taxonomy" id="1391915"/>
    <lineage>
        <taxon>Eukaryota</taxon>
        <taxon>Fungi</taxon>
        <taxon>Dikarya</taxon>
        <taxon>Ascomycota</taxon>
        <taxon>Pezizomycotina</taxon>
        <taxon>Sordariomycetes</taxon>
        <taxon>Sordariomycetidae</taxon>
        <taxon>Ophiostomatales</taxon>
        <taxon>Ophiostomataceae</taxon>
        <taxon>Sporothrix</taxon>
    </lineage>
</organism>
<dbReference type="eggNOG" id="ENOG502RPYA">
    <property type="taxonomic scope" value="Eukaryota"/>
</dbReference>
<dbReference type="AlphaFoldDB" id="U7PVC6"/>
<dbReference type="Proteomes" id="UP000018087">
    <property type="component" value="Unassembled WGS sequence"/>
</dbReference>
<evidence type="ECO:0000313" key="2">
    <source>
        <dbReference type="EMBL" id="ERS99547.1"/>
    </source>
</evidence>
<keyword evidence="3" id="KW-1185">Reference proteome</keyword>
<feature type="region of interest" description="Disordered" evidence="1">
    <location>
        <begin position="111"/>
        <end position="134"/>
    </location>
</feature>
<evidence type="ECO:0000313" key="3">
    <source>
        <dbReference type="Proteomes" id="UP000018087"/>
    </source>
</evidence>
<feature type="region of interest" description="Disordered" evidence="1">
    <location>
        <begin position="14"/>
        <end position="91"/>
    </location>
</feature>
<protein>
    <submittedName>
        <fullName evidence="2">Uncharacterized protein</fullName>
    </submittedName>
</protein>
<proteinExistence type="predicted"/>
<gene>
    <name evidence="2" type="ORF">HMPREF1624_04752</name>
</gene>